<feature type="compositionally biased region" description="Polar residues" evidence="1">
    <location>
        <begin position="45"/>
        <end position="80"/>
    </location>
</feature>
<proteinExistence type="predicted"/>
<evidence type="ECO:0000313" key="4">
    <source>
        <dbReference type="Proteomes" id="UP000268321"/>
    </source>
</evidence>
<feature type="domain" description="GDS1 winged helix" evidence="2">
    <location>
        <begin position="151"/>
        <end position="246"/>
    </location>
</feature>
<dbReference type="OrthoDB" id="4090479at2759"/>
<accession>A0A4V1J3L2</accession>
<reference evidence="4" key="1">
    <citation type="journal article" date="2018" name="Nat. Microbiol.">
        <title>Leveraging single-cell genomics to expand the fungal tree of life.</title>
        <authorList>
            <person name="Ahrendt S.R."/>
            <person name="Quandt C.A."/>
            <person name="Ciobanu D."/>
            <person name="Clum A."/>
            <person name="Salamov A."/>
            <person name="Andreopoulos B."/>
            <person name="Cheng J.F."/>
            <person name="Woyke T."/>
            <person name="Pelin A."/>
            <person name="Henrissat B."/>
            <person name="Reynolds N.K."/>
            <person name="Benny G.L."/>
            <person name="Smith M.E."/>
            <person name="James T.Y."/>
            <person name="Grigoriev I.V."/>
        </authorList>
    </citation>
    <scope>NUCLEOTIDE SEQUENCE [LARGE SCALE GENOMIC DNA]</scope>
    <source>
        <strain evidence="4">Baker2002</strain>
    </source>
</reference>
<feature type="region of interest" description="Disordered" evidence="1">
    <location>
        <begin position="38"/>
        <end position="149"/>
    </location>
</feature>
<feature type="region of interest" description="Disordered" evidence="1">
    <location>
        <begin position="269"/>
        <end position="293"/>
    </location>
</feature>
<name>A0A4V1J3L2_9ASCO</name>
<dbReference type="InterPro" id="IPR057511">
    <property type="entry name" value="WH_GDS1"/>
</dbReference>
<sequence length="497" mass="53616">MALADRIPIGPPVGSTHASPAFSAVTLASDHLVKLPVKGEDVESDNGSPSFRHSKSSFESQSPVDLSPTLRSISPDSLMNSGGVAKKPESAFTSRDSTPPEPSSGFSKPNFGDSLIAKKPKPASRVPIATGISTTIPVTGEKPKPEQEGDFSLEDDVLFAIFLILYEKDPEGTGMTVKQICDVLVERHPDMAQLSSKTSNLVSAKLNAYVKRVEKGDSNLKYALSREWAEASPKRMVYVYRGLLTQDFHVHARQAMELQKLSSSSLRFVSGQENTPSDPFEAARQADLQKPRRSTMYDLGVSKPKFSDAPERTNWFVPYHAAPVAANLTPLGSGMREPAKVLSALGEETSVFKEKFCSNDSDFDFDELEVFNDTDNDNDDVSDIGAEPCKKAGKRSKSMYCLPLNKKHRFVTAAAAAPRAPKTSCSHSANAAAAADALHAAALKAISSSSRHSSLSHASGSADQMSKWELAVRQGFMSQVIAAPEDLSLSDLDKFFG</sequence>
<organism evidence="3 4">
    <name type="scientific">Metschnikowia bicuspidata</name>
    <dbReference type="NCBI Taxonomy" id="27322"/>
    <lineage>
        <taxon>Eukaryota</taxon>
        <taxon>Fungi</taxon>
        <taxon>Dikarya</taxon>
        <taxon>Ascomycota</taxon>
        <taxon>Saccharomycotina</taxon>
        <taxon>Pichiomycetes</taxon>
        <taxon>Metschnikowiaceae</taxon>
        <taxon>Metschnikowia</taxon>
    </lineage>
</organism>
<evidence type="ECO:0000256" key="1">
    <source>
        <dbReference type="SAM" id="MobiDB-lite"/>
    </source>
</evidence>
<dbReference type="Pfam" id="PF25318">
    <property type="entry name" value="WHD_GDS1"/>
    <property type="match status" value="1"/>
</dbReference>
<dbReference type="Proteomes" id="UP000268321">
    <property type="component" value="Unassembled WGS sequence"/>
</dbReference>
<protein>
    <recommendedName>
        <fullName evidence="2">GDS1 winged helix domain-containing protein</fullName>
    </recommendedName>
</protein>
<dbReference type="AlphaFoldDB" id="A0A4V1J3L2"/>
<gene>
    <name evidence="3" type="ORF">METBISCDRAFT_21433</name>
</gene>
<evidence type="ECO:0000259" key="2">
    <source>
        <dbReference type="Pfam" id="PF25318"/>
    </source>
</evidence>
<evidence type="ECO:0000313" key="3">
    <source>
        <dbReference type="EMBL" id="RKP32449.1"/>
    </source>
</evidence>
<keyword evidence="4" id="KW-1185">Reference proteome</keyword>
<dbReference type="EMBL" id="ML004431">
    <property type="protein sequence ID" value="RKP32449.1"/>
    <property type="molecule type" value="Genomic_DNA"/>
</dbReference>